<dbReference type="AlphaFoldDB" id="A0A7I7WZ29"/>
<organism evidence="1 2">
    <name type="scientific">Mycolicibacter hiberniae</name>
    <dbReference type="NCBI Taxonomy" id="29314"/>
    <lineage>
        <taxon>Bacteria</taxon>
        <taxon>Bacillati</taxon>
        <taxon>Actinomycetota</taxon>
        <taxon>Actinomycetes</taxon>
        <taxon>Mycobacteriales</taxon>
        <taxon>Mycobacteriaceae</taxon>
        <taxon>Mycolicibacter</taxon>
    </lineage>
</organism>
<reference evidence="1 2" key="1">
    <citation type="journal article" date="2019" name="Emerg. Microbes Infect.">
        <title>Comprehensive subspecies identification of 175 nontuberculous mycobacteria species based on 7547 genomic profiles.</title>
        <authorList>
            <person name="Matsumoto Y."/>
            <person name="Kinjo T."/>
            <person name="Motooka D."/>
            <person name="Nabeya D."/>
            <person name="Jung N."/>
            <person name="Uechi K."/>
            <person name="Horii T."/>
            <person name="Iida T."/>
            <person name="Fujita J."/>
            <person name="Nakamura S."/>
        </authorList>
    </citation>
    <scope>NUCLEOTIDE SEQUENCE [LARGE SCALE GENOMIC DNA]</scope>
    <source>
        <strain evidence="1 2">JCM 13571</strain>
    </source>
</reference>
<protein>
    <submittedName>
        <fullName evidence="1">Uncharacterized protein</fullName>
    </submittedName>
</protein>
<gene>
    <name evidence="1" type="ORF">MHIB_05630</name>
</gene>
<keyword evidence="2" id="KW-1185">Reference proteome</keyword>
<evidence type="ECO:0000313" key="2">
    <source>
        <dbReference type="Proteomes" id="UP000467260"/>
    </source>
</evidence>
<dbReference type="Proteomes" id="UP000467260">
    <property type="component" value="Chromosome"/>
</dbReference>
<dbReference type="KEGG" id="mhib:MHIB_05630"/>
<accession>A0A7I7WZ29</accession>
<sequence length="79" mass="9116">MVARLLAATELHGLCPERNLHLWWCSSARTLTELGFSFEKDRYAGEPEEHYSVVLGHPPTMEDAERFVAAFTKERRPEQ</sequence>
<evidence type="ECO:0000313" key="1">
    <source>
        <dbReference type="EMBL" id="BBZ22145.1"/>
    </source>
</evidence>
<dbReference type="EMBL" id="AP022609">
    <property type="protein sequence ID" value="BBZ22145.1"/>
    <property type="molecule type" value="Genomic_DNA"/>
</dbReference>
<name>A0A7I7WZ29_9MYCO</name>
<proteinExistence type="predicted"/>